<dbReference type="Proteomes" id="UP000464507">
    <property type="component" value="Chromosome"/>
</dbReference>
<accession>A0A7L5AG33</accession>
<dbReference type="InterPro" id="IPR036291">
    <property type="entry name" value="NAD(P)-bd_dom_sf"/>
</dbReference>
<dbReference type="Gene3D" id="3.40.50.720">
    <property type="entry name" value="NAD(P)-binding Rossmann-like Domain"/>
    <property type="match status" value="1"/>
</dbReference>
<dbReference type="GO" id="GO:0004074">
    <property type="term" value="F:biliverdin reductase [NAD(P)H] activity"/>
    <property type="evidence" value="ECO:0007669"/>
    <property type="project" value="TreeGrafter"/>
</dbReference>
<gene>
    <name evidence="2" type="ORF">BHD05_04095</name>
</gene>
<dbReference type="OrthoDB" id="9771302at2"/>
<dbReference type="KEGG" id="mant:BHD05_04095"/>
<organism evidence="2 3">
    <name type="scientific">Marisediminicola antarctica</name>
    <dbReference type="NCBI Taxonomy" id="674079"/>
    <lineage>
        <taxon>Bacteria</taxon>
        <taxon>Bacillati</taxon>
        <taxon>Actinomycetota</taxon>
        <taxon>Actinomycetes</taxon>
        <taxon>Micrococcales</taxon>
        <taxon>Microbacteriaceae</taxon>
        <taxon>Marisediminicola</taxon>
    </lineage>
</organism>
<dbReference type="RefSeq" id="WP_161885304.1">
    <property type="nucleotide sequence ID" value="NZ_CP017146.1"/>
</dbReference>
<proteinExistence type="predicted"/>
<evidence type="ECO:0000259" key="1">
    <source>
        <dbReference type="Pfam" id="PF13460"/>
    </source>
</evidence>
<sequence length="213" mass="22883">MTNTTIALFGATGRTGRLVLAEALAEGHTVRALARRPEAITEASDRLTIVTGDVLDTAAVEQTVRGTDAVLSVFGHVKGSPPTVQTDGTRNIVEAMKREQITRIVSLSGGGLPAEEHDRPGVADRVIRLLLKALSPQVLDDAKGHLEVLQDSGLDWTVVRGPRLTDAPATGSYRVGWVGVNASTQISRGDLARFILTQVDDRQFVRELPFVSR</sequence>
<reference evidence="2 3" key="1">
    <citation type="submission" date="2016-09" db="EMBL/GenBank/DDBJ databases">
        <title>Complete genome sequence of microbes from the polar regions.</title>
        <authorList>
            <person name="Liao L."/>
            <person name="Chen B."/>
        </authorList>
    </citation>
    <scope>NUCLEOTIDE SEQUENCE [LARGE SCALE GENOMIC DNA]</scope>
    <source>
        <strain evidence="2 3">ZS314</strain>
    </source>
</reference>
<dbReference type="EMBL" id="CP017146">
    <property type="protein sequence ID" value="QHO68942.1"/>
    <property type="molecule type" value="Genomic_DNA"/>
</dbReference>
<dbReference type="AlphaFoldDB" id="A0A7L5AG33"/>
<dbReference type="SUPFAM" id="SSF51735">
    <property type="entry name" value="NAD(P)-binding Rossmann-fold domains"/>
    <property type="match status" value="1"/>
</dbReference>
<feature type="domain" description="NAD(P)-binding" evidence="1">
    <location>
        <begin position="10"/>
        <end position="201"/>
    </location>
</feature>
<dbReference type="Pfam" id="PF13460">
    <property type="entry name" value="NAD_binding_10"/>
    <property type="match status" value="1"/>
</dbReference>
<evidence type="ECO:0000313" key="2">
    <source>
        <dbReference type="EMBL" id="QHO68942.1"/>
    </source>
</evidence>
<dbReference type="GO" id="GO:0042602">
    <property type="term" value="F:riboflavin reductase (NADPH) activity"/>
    <property type="evidence" value="ECO:0007669"/>
    <property type="project" value="TreeGrafter"/>
</dbReference>
<protein>
    <submittedName>
        <fullName evidence="2">Nmra family protein</fullName>
    </submittedName>
</protein>
<name>A0A7L5AG33_9MICO</name>
<dbReference type="InterPro" id="IPR051606">
    <property type="entry name" value="Polyketide_Oxido-like"/>
</dbReference>
<dbReference type="PANTHER" id="PTHR43355">
    <property type="entry name" value="FLAVIN REDUCTASE (NADPH)"/>
    <property type="match status" value="1"/>
</dbReference>
<dbReference type="CDD" id="cd05244">
    <property type="entry name" value="BVR-B_like_SDR_a"/>
    <property type="match status" value="1"/>
</dbReference>
<dbReference type="InterPro" id="IPR016040">
    <property type="entry name" value="NAD(P)-bd_dom"/>
</dbReference>
<dbReference type="PANTHER" id="PTHR43355:SF2">
    <property type="entry name" value="FLAVIN REDUCTASE (NADPH)"/>
    <property type="match status" value="1"/>
</dbReference>
<evidence type="ECO:0000313" key="3">
    <source>
        <dbReference type="Proteomes" id="UP000464507"/>
    </source>
</evidence>
<keyword evidence="3" id="KW-1185">Reference proteome</keyword>